<feature type="region of interest" description="Disordered" evidence="4">
    <location>
        <begin position="5172"/>
        <end position="5198"/>
    </location>
</feature>
<dbReference type="SMART" id="SM00153">
    <property type="entry name" value="VHP"/>
    <property type="match status" value="1"/>
</dbReference>
<feature type="region of interest" description="Disordered" evidence="4">
    <location>
        <begin position="2910"/>
        <end position="2993"/>
    </location>
</feature>
<feature type="compositionally biased region" description="Polar residues" evidence="4">
    <location>
        <begin position="108"/>
        <end position="122"/>
    </location>
</feature>
<feature type="compositionally biased region" description="Low complexity" evidence="4">
    <location>
        <begin position="1874"/>
        <end position="1896"/>
    </location>
</feature>
<feature type="compositionally biased region" description="Basic and acidic residues" evidence="4">
    <location>
        <begin position="2968"/>
        <end position="2981"/>
    </location>
</feature>
<feature type="compositionally biased region" description="Low complexity" evidence="4">
    <location>
        <begin position="1802"/>
        <end position="1813"/>
    </location>
</feature>
<feature type="region of interest" description="Disordered" evidence="4">
    <location>
        <begin position="1774"/>
        <end position="1951"/>
    </location>
</feature>
<dbReference type="EnsemblMetazoa" id="AALFPA23_015357.R22317">
    <property type="protein sequence ID" value="AALFPA23_015357.P22317"/>
    <property type="gene ID" value="AALFPA23_015357"/>
</dbReference>
<feature type="region of interest" description="Disordered" evidence="4">
    <location>
        <begin position="2065"/>
        <end position="2532"/>
    </location>
</feature>
<dbReference type="SUPFAM" id="SSF47050">
    <property type="entry name" value="VHP, Villin headpiece domain"/>
    <property type="match status" value="1"/>
</dbReference>
<feature type="compositionally biased region" description="Polar residues" evidence="4">
    <location>
        <begin position="513"/>
        <end position="529"/>
    </location>
</feature>
<evidence type="ECO:0000256" key="2">
    <source>
        <dbReference type="ARBA" id="ARBA00022467"/>
    </source>
</evidence>
<keyword evidence="2" id="KW-0117">Actin capping</keyword>
<feature type="compositionally biased region" description="Polar residues" evidence="4">
    <location>
        <begin position="3305"/>
        <end position="3315"/>
    </location>
</feature>
<feature type="region of interest" description="Disordered" evidence="4">
    <location>
        <begin position="3690"/>
        <end position="3732"/>
    </location>
</feature>
<evidence type="ECO:0000313" key="7">
    <source>
        <dbReference type="Proteomes" id="UP000069940"/>
    </source>
</evidence>
<feature type="region of interest" description="Disordered" evidence="4">
    <location>
        <begin position="4212"/>
        <end position="4233"/>
    </location>
</feature>
<feature type="compositionally biased region" description="Basic residues" evidence="4">
    <location>
        <begin position="213"/>
        <end position="228"/>
    </location>
</feature>
<feature type="region of interest" description="Disordered" evidence="4">
    <location>
        <begin position="1492"/>
        <end position="1560"/>
    </location>
</feature>
<feature type="compositionally biased region" description="Basic and acidic residues" evidence="4">
    <location>
        <begin position="2948"/>
        <end position="2961"/>
    </location>
</feature>
<organism evidence="6 7">
    <name type="scientific">Aedes albopictus</name>
    <name type="common">Asian tiger mosquito</name>
    <name type="synonym">Stegomyia albopicta</name>
    <dbReference type="NCBI Taxonomy" id="7160"/>
    <lineage>
        <taxon>Eukaryota</taxon>
        <taxon>Metazoa</taxon>
        <taxon>Ecdysozoa</taxon>
        <taxon>Arthropoda</taxon>
        <taxon>Hexapoda</taxon>
        <taxon>Insecta</taxon>
        <taxon>Pterygota</taxon>
        <taxon>Neoptera</taxon>
        <taxon>Endopterygota</taxon>
        <taxon>Diptera</taxon>
        <taxon>Nematocera</taxon>
        <taxon>Culicoidea</taxon>
        <taxon>Culicidae</taxon>
        <taxon>Culicinae</taxon>
        <taxon>Aedini</taxon>
        <taxon>Aedes</taxon>
        <taxon>Stegomyia</taxon>
    </lineage>
</organism>
<keyword evidence="3" id="KW-0009">Actin-binding</keyword>
<feature type="compositionally biased region" description="Low complexity" evidence="4">
    <location>
        <begin position="2757"/>
        <end position="2766"/>
    </location>
</feature>
<comment type="similarity">
    <text evidence="1">Belongs to the villin/gelsolin family.</text>
</comment>
<dbReference type="SMART" id="SM00262">
    <property type="entry name" value="GEL"/>
    <property type="match status" value="4"/>
</dbReference>
<feature type="compositionally biased region" description="Basic and acidic residues" evidence="4">
    <location>
        <begin position="2224"/>
        <end position="2239"/>
    </location>
</feature>
<feature type="region of interest" description="Disordered" evidence="4">
    <location>
        <begin position="3184"/>
        <end position="3233"/>
    </location>
</feature>
<keyword evidence="7" id="KW-1185">Reference proteome</keyword>
<feature type="compositionally biased region" description="Polar residues" evidence="4">
    <location>
        <begin position="3690"/>
        <end position="3709"/>
    </location>
</feature>
<feature type="region of interest" description="Disordered" evidence="4">
    <location>
        <begin position="1585"/>
        <end position="1616"/>
    </location>
</feature>
<feature type="region of interest" description="Disordered" evidence="4">
    <location>
        <begin position="756"/>
        <end position="793"/>
    </location>
</feature>
<feature type="region of interest" description="Disordered" evidence="4">
    <location>
        <begin position="392"/>
        <end position="596"/>
    </location>
</feature>
<feature type="compositionally biased region" description="Basic and acidic residues" evidence="4">
    <location>
        <begin position="2931"/>
        <end position="2940"/>
    </location>
</feature>
<feature type="compositionally biased region" description="Acidic residues" evidence="4">
    <location>
        <begin position="3216"/>
        <end position="3233"/>
    </location>
</feature>
<evidence type="ECO:0000259" key="5">
    <source>
        <dbReference type="PROSITE" id="PS51089"/>
    </source>
</evidence>
<feature type="compositionally biased region" description="Low complexity" evidence="4">
    <location>
        <begin position="1661"/>
        <end position="1670"/>
    </location>
</feature>
<evidence type="ECO:0000256" key="3">
    <source>
        <dbReference type="ARBA" id="ARBA00023203"/>
    </source>
</evidence>
<feature type="compositionally biased region" description="Low complexity" evidence="4">
    <location>
        <begin position="454"/>
        <end position="479"/>
    </location>
</feature>
<dbReference type="Proteomes" id="UP000069940">
    <property type="component" value="Unassembled WGS sequence"/>
</dbReference>
<feature type="compositionally biased region" description="Low complexity" evidence="4">
    <location>
        <begin position="2312"/>
        <end position="2337"/>
    </location>
</feature>
<feature type="compositionally biased region" description="Low complexity" evidence="4">
    <location>
        <begin position="56"/>
        <end position="65"/>
    </location>
</feature>
<dbReference type="InterPro" id="IPR007123">
    <property type="entry name" value="Gelsolin-like_dom"/>
</dbReference>
<feature type="compositionally biased region" description="Basic and acidic residues" evidence="4">
    <location>
        <begin position="2503"/>
        <end position="2516"/>
    </location>
</feature>
<feature type="compositionally biased region" description="Low complexity" evidence="4">
    <location>
        <begin position="426"/>
        <end position="436"/>
    </location>
</feature>
<feature type="compositionally biased region" description="Polar residues" evidence="4">
    <location>
        <begin position="664"/>
        <end position="675"/>
    </location>
</feature>
<feature type="region of interest" description="Disordered" evidence="4">
    <location>
        <begin position="664"/>
        <end position="717"/>
    </location>
</feature>
<feature type="compositionally biased region" description="Low complexity" evidence="4">
    <location>
        <begin position="3261"/>
        <end position="3279"/>
    </location>
</feature>
<feature type="compositionally biased region" description="Basic residues" evidence="4">
    <location>
        <begin position="2781"/>
        <end position="2791"/>
    </location>
</feature>
<dbReference type="RefSeq" id="XP_062710033.1">
    <property type="nucleotide sequence ID" value="XM_062854049.1"/>
</dbReference>
<dbReference type="InterPro" id="IPR003128">
    <property type="entry name" value="Villin_headpiece"/>
</dbReference>
<feature type="compositionally biased region" description="Low complexity" evidence="4">
    <location>
        <begin position="2259"/>
        <end position="2270"/>
    </location>
</feature>
<sequence>MTRSINQTCNAKFQQDVKYNTVQTASPWRPQLPLPKDITLHVQQQQQKRDMDKVPSSKSSSNSAAKDGKDKKWSLGNLFRRKQQQKKEQEYDSSSEEDRKAGFLPLKSNRTQAVSQTGTLNGKNRKKRSSKLGTFDHIVVSQNQTNNSYGFRESESVNSIDKYVVSMGSVDRRSHTDREKIKEGDGSDQESQRSSSMTRFRSDDSLGNQSGGSHRKSRSARTKRYLKRMSKDGEGSPVNRWHTQPISPSMLHGSIQSVDNAHKRGYPVATHSSLRNSSSLTHVPHHFHPPNPYAHQQQVFQVNPSATYENSFYIQSKANSMRDSIRSPPPVPPRDPQRRLTIGHPSDARPISYAFDRYQMNVQQNGNIWQPNGKCTSDDRLWGSNITLQQQPTTPQSFVNMHAVTPPRPASVQPEPTQKRYISRHPQQQSNPSPNQGYVVLHHNHHHQHHHHQPQPQYQVQQQPQPQSQAQPQPQTPNQIAKRPTEYRYVTDVTPRSRKPIQIQDRTFEPYEPSQQMQRTTPTSTQPIYGSTAYVRTRPLKSDQQEENRKTPQQSASAFWRKIEEDQNSVHRRGRAADRRQQVPGVNSRSVSSSRALEVMNRRNHDLSKELSNLICDDRPDDDQQNVVNGRLYLRQAQDPTREKSRTPPKNKYEEYVAKTIAQSTQAPVPTSTYRKFSAERDSNTPTNLHHVRSPPPPPARGISKRNSCSEEELSKKQKNANLEDAINELEAIYKSLRLSDEDLLDRAELRDVPTPTLFNRQPIKPTSDYDDEDDSGDRRNSEPNIELDDLNFRSRKRANETFKTLEVQPPFGIPVGPIPPSPNTDYLSANPAKPHKPRFIPKRSPDLISDDLAVRQLRRDKDHPQAIDRPNYVAGDTLSDKPINSIVEDVKKKRNSHKATTNSLASNIYNLIQRDAAKPSGGNLDDYYRIEQVSKTKPEVDDVPSDVLVVPKPKKSPKKVDQHSTPRTKSGSPKITGGAVFNLPSTLKSTKKPTPTVSDNSSAPSTPTQKTPTPAKTNGDGPVIVGAKHKAEFEDILNAIAQEAKDTSEKLGMDLAELRKETKSVSSGTSPETKPKSKAIAPQGSRKSSVKVDEKEIDEVAEAAKYCREMLKNVVEAPKQLDEEKLVKEIEDTSNAAMLCHGMINRVMMVTQPVVQAPEKSVLSGLIQELTPQVEGEESFDRLSKRCQEQLEELESVGEGDKSTIERDYESLVESINPLESDSDKKSTEEEIDLIMKECGIENDVQITINSVPLENQVESFEGRKYSKESSLELSDVHGSSIASTDPKSSSETEQFPKSSDVTSCNLLSSSDCRKSNGSASSAVSSIVSTSIVPVAVESTLAEVIPVPVGAASGAPPPLRRSPSDAESQYNSSEELAMIFGIKSPTPTDNKPFVNSAILELEKKLSSATANVSCQTQYNSSLQQPHQVQQPIYQPNNHHQQQPHQHHLNQQLYQPQHHPVAVSYNNDPRTQPSSSSLASILQVLRSEQESASSAFEKRSPRWDSSHLRSSSLDRSAVSPAVGPPKFSAVNFRKVQRHPPVSYPKKPLVTQRSLGGSPPSPNVVGPCYSPSFGVSNSHHYNYIHHQQHPQPTPSAFAVATSGGQQRRPPAQKPALRRHDAFLKTRSKTISDFFGPESTPISRLLNIICQEKEAERAKATMSSSSGSSSTSKPRPPAGSAPRDGVLSKISVAPATNSSGGALSASSSGSSSASSSSAAAAAGSGRVLKSRKENVIPATTTANHSHSSSPSTELFATKDIDRIAKYKADRRKPIYLRNTVQENENERLDNRKKSTSRSATNTPSSSAIHSKSQSSTLHHSKAPATSSSSSSSAATSSSRPWRTTSTSGSSSTSTSSAAAAAALNGGVKPRPHTATGGSSSLPLSPLHQQPQGTRQQPQPRKPRDRSNVRTVNNVAKSEEKQVAAAPQPQAAKLPQQQPSQAPPQQPIRTTRSSRLRAAALAGGVVVGAIVSPHIVEDAHQQRLKASTFAPPSSGRIRKLLSPNNNNIIGLNRASPSTMNTGNRATAKLRDPKPRLVPTITAVSMKQKLKETTEVIIKPAVAADINRNRQAAPMSKSTNPAGSDLLNGNALPTNTNNNNTEPTASTSPAVSSGEEAFLERIPSTTTTAAAAAADPGPAKPGGEGIPVLQRRAPHLSAIGGGGGGSSSMESPPTPRMRTSTMKSGSTRKPLAGLERDIGALSPVRGFNGGAEMEREKSAKRKSHLNRAQHEESTETRHSSTERHRIRSKSGSAPISSPEIVASKTVSTSPPTSTHIVNGGNANITRTISSAVPVAAPRTTTPSKLPRKSSPPVEKSTSPTTSPGPRSSSSSSSSATTKTATELAPNPSQSSFASLTTATSSSTSPSPALSFETSVSRITPSPIPTSTASQATFVMESSSSSGTLAAAAAIAIEPEELQGRDSSNSSSSMVEDNRQLDSRISDAEQQQQPQEEASLPDSPLPAVVSQYSKFSQMLKSPTLEKHESRVPAIVPSPQIVRPQTPQDDEGEQRMDQEQEDRQRSEEEDEEEEVEKVLEEVPLMKEDRELIERKEEVDQVLDQSQELMVPLDVEELQDEVRGHVDQIDVDFMEAGPSGLCPNALNSNGVEDGDEEEEELATDQLLLMREVRRSRSSSPRPANRILFDDKFNDEFVVIENSPKSHFIQSLDETDIIVIGDNDEDYPPRPASSNSAAMGSSYEKKLVKMSSVEHFEHLHQRKSCSPQRKKSLSPIIRAKSMEESHLSAAISPASNHIVSILKRKTVESNSSASSNTSPVTFSPSVVDTPIRSNRRQGILKKRCSLDESRYSRSHSPDDRSILVKHTRRNSFEDGTQHGILKQKSYESKEDVSTAGGGGSGSSTAVNSVVTHGILKKKTDSSSTSTPNEQPKHVSISQAVILAAAEICQDMLLDHEHDHEIRPILKSDSQPLPTPKPILKKKYSSESEEIRPILKSSRKSSREENSDSEELKRSILKTDSPAKRRSFGDRDPDPNGALIRSRSLEHPDPVQAAAIVPQIQNIEKPIISVAERIKHMEKFLSSPPATAGNGGTNGTTTASSSPGSSSGAVPKRSVAGTSASSRRETFRFKTQPITSSEISGVQQQQVDHRSVDNPEESISSEEPTSLVQTEEEAVVCGTVESLCRRGSLESLICKEKLHSDDKSLELLSPTFAHTESNSFSGEFNLASLSSDSGIQFGRGTEETSGADYVSSVKTSDSDKSPSKKTIDDDLNELDEEEDDVGDGEGEEHLQIIEETEGQKRLLLSPSSAAAAAVAQNRRRSAGSSSCSSSSDLSDREVERMYAATVSGGGNQPDDDQSSSGLRRSNSVRARATMFQQMESRMKENENPAALPRGRRVMPTGAAPTQFATQTISPTDIERNIHSSSNANTSNLITSSSNLNSNNNNISDDSGTEFDPSTLQVSKKIKLFSGGGDPLSAGGGGGGGGGVATATITTPTGAGGVGALLPKKKFKFRTIGKLIMPKFLNDNNNNISNSATSTPPAAEEAMSVTVTPPIVLNGGEKDGKKGDGLLNCSKVERIRRKFMGDSSTPIVDEEECDSNVESGKENNYDSGGEVNSRGITALRKNFANGSRSQNKSILLNSSAEVEEVVVKGKVSNMAKQWNRMRAMTLDVSVIKKLSNSPFPTDSANLTCGSLPYEGDSKQYSTNNSSLFTRSSSFKANSSKVIDTRFAQYFGLQSQSQNPVATVLPNNSQPDSNSITANSKTRHRSRSMSRGNPPAPPPQRPVDERIAQYFGINKTFSGCGSPNRATNRPRAIVKPQQRLLLDPATTVTNRRRRSRSMPREFDELDKLLYTEKDHPASLSFCVASGVSKVSKLKHFEELNITAEDLSMADTEFDKIFVDQITSPRKSPFAYLPPSGQQPLPFVSELKKGILKSKSGGIGLFPADLNSELKSRLRKSTHSSVSNLKKSTTVSNIECDAVAAAAATAAVGSSSESDEEDGVAPGKNLAKMLRNVSNTAASSTTAAAGGYVPPGGVALFPSVPSSFVPLKKSDLVASGSGSGATSDGEHPASVGGGGGRGNVDSILKNPAVARRRRQNEGYKQQLVKSKSQSELATFIPASAIIYHNTAKPFSSSGGGFGPVGVGVGVGNDPLSFGGSKDQRAGFLNQQSVTTGGDGANLSQQVQQQHYPVPPGFIGLRRCLTEEMRPDQDSMVKSVSIAERLAALQKSGEDDWRKRIAKKDVTDDVRRENLVNNAILVAKSLESPVKNNSPRPFSRPADIEGGNISDRLGKIKTSSENWKNRVELSDATNFTVAGRMPAARSPKLPFIKSDTKQSPPMSAFRSVNPPQLGLAKSPSMMVSSVTTTSTLYTPTTPGGPLPNGIPSPVAALAAVGQQLSSQLSQHRAGMDSMMKRSISVPGVPSSGVYGEAGGDLKSHAAGGSKVSIPKLDDECFGNFFTKVEKTVAATTFTTTKTSSSSSSSAEVVIGDFDTLKVDSQRLTQKKVVQGPRRRGAMSRNPLKKLAARDDLQTEYTEIKTGIADKELKRLKLESIAKTSNLAIEALAGLASVEDFKSVALKSSSLPLNQSFVPYKPLMLLHVKGRRHVQTRLVEPVARSINRGDCFVLVTSDRLFAFMGQYANVIERSRAKELCDVIVRDKDLGCGAATATVINDGKFCSERQLREFWKLLGRGQEDHKAEVCDAGHADEDELLESCLIETNKVYEFEDDGLVPLEEYWGATPKIAMLDSKKILIFDFGSELYIWNGKNASSESKRAAIKLAQELYSQEYSYDMCQLNPINFTELSGDRQRDARRVPKSGSVRPDWCLIAKVTQHMETTLFRQKFIDWPDITVQLKDDGYHLGDTPSLEIKPVDGEMLFKGQPYEEPNLVLENSSLGRGNFYYDTNTMRHFDVLTISVTQWEIDEYEYKVIEGPSCGHFYSDESYTVRWMYQVSVTVRELSGKVSNRSTVVGRDRCAYFCWHGKDAPANEKGAAALLTVELDKEKGAQVRVAQGQESSAFIRLFKIMFIHKSKKTPRNAWRLYIITGNYPEETVCTEVTCHERQLRSRATMVLINGEKGRVLLWNGCKALPHAREVGQNVLNAIIQNKYTELFDESLSSVSSKTLEEGQETHEFFEAIDGSENRHSYHSLLGSNQDFSFTPRIFNLTSINNGNFEATELHYNLRCKDLMSAYPFRQDDLYKARQPTIFMIDNGHILWLWQGWWPTEDGAGSDSGSNSGSDNHSSFDSNRSGENRWQSERRVAMETAVAYWQAKQTKFGNCTTAVEGSKSKKVCNGNEVHAPVPDENGNGGAAIDEVDIAGKTTANNGTASDATDDCDTITSGDRETVVVGNGDDDFGTNGGARVAEPKERSASSEINGYVVWAGLEPLEFIAMFPDWEQRDDVAEINVQDGRKSAPQPIASSLSLLSRKEYPLSVLLERPLPEGVDPTKLELYLHEQDYPEGLGLTKAEFDQLPAWKQTKLKKERGLF</sequence>
<name>A0ABM1Z5U7_AEDAL</name>
<feature type="compositionally biased region" description="Basic and acidic residues" evidence="4">
    <location>
        <begin position="85"/>
        <end position="101"/>
    </location>
</feature>
<feature type="compositionally biased region" description="Polar residues" evidence="4">
    <location>
        <begin position="584"/>
        <end position="595"/>
    </location>
</feature>
<feature type="region of interest" description="Disordered" evidence="4">
    <location>
        <begin position="937"/>
        <end position="1024"/>
    </location>
</feature>
<feature type="compositionally biased region" description="Polar residues" evidence="4">
    <location>
        <begin position="2276"/>
        <end position="2286"/>
    </location>
</feature>
<feature type="region of interest" description="Disordered" evidence="4">
    <location>
        <begin position="1350"/>
        <end position="1372"/>
    </location>
</feature>
<feature type="region of interest" description="Disordered" evidence="4">
    <location>
        <begin position="4273"/>
        <end position="4302"/>
    </location>
</feature>
<evidence type="ECO:0000313" key="6">
    <source>
        <dbReference type="EnsemblMetazoa" id="AALFPA23_015357.P22317"/>
    </source>
</evidence>
<feature type="compositionally biased region" description="Polar residues" evidence="4">
    <location>
        <begin position="3079"/>
        <end position="3093"/>
    </location>
</feature>
<feature type="region of interest" description="Disordered" evidence="4">
    <location>
        <begin position="3261"/>
        <end position="3315"/>
    </location>
</feature>
<feature type="compositionally biased region" description="Basic residues" evidence="4">
    <location>
        <begin position="442"/>
        <end position="453"/>
    </location>
</feature>
<feature type="region of interest" description="Disordered" evidence="4">
    <location>
        <begin position="1060"/>
        <end position="1093"/>
    </location>
</feature>
<feature type="region of interest" description="Disordered" evidence="4">
    <location>
        <begin position="4003"/>
        <end position="4030"/>
    </location>
</feature>
<feature type="region of interest" description="Disordered" evidence="4">
    <location>
        <begin position="1276"/>
        <end position="1305"/>
    </location>
</feature>
<feature type="compositionally biased region" description="Polar residues" evidence="4">
    <location>
        <begin position="192"/>
        <end position="212"/>
    </location>
</feature>
<feature type="compositionally biased region" description="Low complexity" evidence="4">
    <location>
        <begin position="984"/>
        <end position="1018"/>
    </location>
</feature>
<feature type="region of interest" description="Disordered" evidence="4">
    <location>
        <begin position="24"/>
        <end position="136"/>
    </location>
</feature>
<feature type="region of interest" description="Disordered" evidence="4">
    <location>
        <begin position="1654"/>
        <end position="1715"/>
    </location>
</feature>
<dbReference type="Pfam" id="PF00626">
    <property type="entry name" value="Gelsolin"/>
    <property type="match status" value="1"/>
</dbReference>
<evidence type="ECO:0000256" key="4">
    <source>
        <dbReference type="SAM" id="MobiDB-lite"/>
    </source>
</evidence>
<dbReference type="Gene3D" id="3.40.20.10">
    <property type="entry name" value="Severin"/>
    <property type="match status" value="5"/>
</dbReference>
<dbReference type="InterPro" id="IPR029006">
    <property type="entry name" value="ADF-H/Gelsolin-like_dom_sf"/>
</dbReference>
<feature type="compositionally biased region" description="Basic residues" evidence="4">
    <location>
        <begin position="2214"/>
        <end position="2223"/>
    </location>
</feature>
<feature type="compositionally biased region" description="Polar residues" evidence="4">
    <location>
        <begin position="2173"/>
        <end position="2183"/>
    </location>
</feature>
<feature type="domain" description="HP" evidence="5">
    <location>
        <begin position="5369"/>
        <end position="5432"/>
    </location>
</feature>
<feature type="compositionally biased region" description="Basic and acidic residues" evidence="4">
    <location>
        <begin position="170"/>
        <end position="185"/>
    </location>
</feature>
<feature type="region of interest" description="Disordered" evidence="4">
    <location>
        <begin position="168"/>
        <end position="252"/>
    </location>
</feature>
<dbReference type="SUPFAM" id="SSF82754">
    <property type="entry name" value="C-terminal, gelsolin-like domain of Sec23/24"/>
    <property type="match status" value="1"/>
</dbReference>
<feature type="compositionally biased region" description="Polar residues" evidence="4">
    <location>
        <begin position="2461"/>
        <end position="2471"/>
    </location>
</feature>
<feature type="compositionally biased region" description="Low complexity" evidence="4">
    <location>
        <begin position="1920"/>
        <end position="1937"/>
    </location>
</feature>
<feature type="region of interest" description="Disordered" evidence="4">
    <location>
        <begin position="2756"/>
        <end position="2854"/>
    </location>
</feature>
<feature type="compositionally biased region" description="Basic and acidic residues" evidence="4">
    <location>
        <begin position="3203"/>
        <end position="3215"/>
    </location>
</feature>
<dbReference type="GeneID" id="109414826"/>
<dbReference type="InterPro" id="IPR007122">
    <property type="entry name" value="Villin/Gelsolin"/>
</dbReference>
<feature type="region of interest" description="Disordered" evidence="4">
    <location>
        <begin position="3029"/>
        <end position="3114"/>
    </location>
</feature>
<dbReference type="Pfam" id="PF02209">
    <property type="entry name" value="VHP"/>
    <property type="match status" value="1"/>
</dbReference>
<feature type="compositionally biased region" description="Basic and acidic residues" evidence="4">
    <location>
        <begin position="1496"/>
        <end position="1507"/>
    </location>
</feature>
<proteinExistence type="inferred from homology"/>
<reference evidence="7" key="1">
    <citation type="journal article" date="2015" name="Proc. Natl. Acad. Sci. U.S.A.">
        <title>Genome sequence of the Asian Tiger mosquito, Aedes albopictus, reveals insights into its biology, genetics, and evolution.</title>
        <authorList>
            <person name="Chen X.G."/>
            <person name="Jiang X."/>
            <person name="Gu J."/>
            <person name="Xu M."/>
            <person name="Wu Y."/>
            <person name="Deng Y."/>
            <person name="Zhang C."/>
            <person name="Bonizzoni M."/>
            <person name="Dermauw W."/>
            <person name="Vontas J."/>
            <person name="Armbruster P."/>
            <person name="Huang X."/>
            <person name="Yang Y."/>
            <person name="Zhang H."/>
            <person name="He W."/>
            <person name="Peng H."/>
            <person name="Liu Y."/>
            <person name="Wu K."/>
            <person name="Chen J."/>
            <person name="Lirakis M."/>
            <person name="Topalis P."/>
            <person name="Van Leeuwen T."/>
            <person name="Hall A.B."/>
            <person name="Jiang X."/>
            <person name="Thorpe C."/>
            <person name="Mueller R.L."/>
            <person name="Sun C."/>
            <person name="Waterhouse R.M."/>
            <person name="Yan G."/>
            <person name="Tu Z.J."/>
            <person name="Fang X."/>
            <person name="James A.A."/>
        </authorList>
    </citation>
    <scope>NUCLEOTIDE SEQUENCE [LARGE SCALE GENOMIC DNA]</scope>
    <source>
        <strain evidence="7">Foshan</strain>
    </source>
</reference>
<dbReference type="InterPro" id="IPR036886">
    <property type="entry name" value="Villin_headpiece_dom_sf"/>
</dbReference>
<dbReference type="PROSITE" id="PS51089">
    <property type="entry name" value="HP"/>
    <property type="match status" value="1"/>
</dbReference>
<feature type="compositionally biased region" description="Polar residues" evidence="4">
    <location>
        <begin position="1282"/>
        <end position="1305"/>
    </location>
</feature>
<feature type="region of interest" description="Disordered" evidence="4">
    <location>
        <begin position="3325"/>
        <end position="3344"/>
    </location>
</feature>
<feature type="compositionally biased region" description="Polar residues" evidence="4">
    <location>
        <begin position="2368"/>
        <end position="2399"/>
    </location>
</feature>
<feature type="compositionally biased region" description="Low complexity" evidence="4">
    <location>
        <begin position="1820"/>
        <end position="1860"/>
    </location>
</feature>
<dbReference type="Gene3D" id="1.10.950.10">
    <property type="entry name" value="Villin headpiece domain"/>
    <property type="match status" value="1"/>
</dbReference>
<feature type="compositionally biased region" description="Basic and acidic residues" evidence="4">
    <location>
        <begin position="2427"/>
        <end position="2438"/>
    </location>
</feature>
<dbReference type="InterPro" id="IPR036180">
    <property type="entry name" value="Gelsolin-like_dom_sf"/>
</dbReference>
<feature type="compositionally biased region" description="Basic and acidic residues" evidence="4">
    <location>
        <begin position="540"/>
        <end position="550"/>
    </location>
</feature>
<dbReference type="SUPFAM" id="SSF55753">
    <property type="entry name" value="Actin depolymerizing proteins"/>
    <property type="match status" value="4"/>
</dbReference>
<dbReference type="PANTHER" id="PTHR11977:SF45">
    <property type="entry name" value="SUPERVILLIN"/>
    <property type="match status" value="1"/>
</dbReference>
<feature type="region of interest" description="Disordered" evidence="4">
    <location>
        <begin position="319"/>
        <end position="348"/>
    </location>
</feature>
<feature type="compositionally biased region" description="Low complexity" evidence="4">
    <location>
        <begin position="2346"/>
        <end position="2367"/>
    </location>
</feature>
<feature type="compositionally biased region" description="Low complexity" evidence="4">
    <location>
        <begin position="2082"/>
        <end position="2105"/>
    </location>
</feature>
<protein>
    <recommendedName>
        <fullName evidence="5">HP domain-containing protein</fullName>
    </recommendedName>
</protein>
<feature type="compositionally biased region" description="Low complexity" evidence="4">
    <location>
        <begin position="1696"/>
        <end position="1715"/>
    </location>
</feature>
<feature type="compositionally biased region" description="Basic and acidic residues" evidence="4">
    <location>
        <begin position="2792"/>
        <end position="2810"/>
    </location>
</feature>
<feature type="compositionally biased region" description="Low complexity" evidence="4">
    <location>
        <begin position="2121"/>
        <end position="2130"/>
    </location>
</feature>
<feature type="compositionally biased region" description="Low complexity" evidence="4">
    <location>
        <begin position="3042"/>
        <end position="3056"/>
    </location>
</feature>
<dbReference type="PANTHER" id="PTHR11977">
    <property type="entry name" value="VILLIN"/>
    <property type="match status" value="1"/>
</dbReference>
<evidence type="ECO:0000256" key="1">
    <source>
        <dbReference type="ARBA" id="ARBA00008418"/>
    </source>
</evidence>
<reference evidence="6" key="2">
    <citation type="submission" date="2025-05" db="UniProtKB">
        <authorList>
            <consortium name="EnsemblMetazoa"/>
        </authorList>
    </citation>
    <scope>IDENTIFICATION</scope>
    <source>
        <strain evidence="6">Foshan</strain>
    </source>
</reference>
<accession>A0ABM1Z5U7</accession>
<feature type="compositionally biased region" description="Basic and acidic residues" evidence="4">
    <location>
        <begin position="561"/>
        <end position="581"/>
    </location>
</feature>
<feature type="compositionally biased region" description="Low complexity" evidence="4">
    <location>
        <begin position="5174"/>
        <end position="5192"/>
    </location>
</feature>